<feature type="compositionally biased region" description="Basic and acidic residues" evidence="1">
    <location>
        <begin position="206"/>
        <end position="216"/>
    </location>
</feature>
<dbReference type="GO" id="GO:0030991">
    <property type="term" value="C:intraciliary transport particle A"/>
    <property type="evidence" value="ECO:0007669"/>
    <property type="project" value="InterPro"/>
</dbReference>
<accession>G0UJF9</accession>
<evidence type="ECO:0000313" key="2">
    <source>
        <dbReference type="EMBL" id="CCC89512.1"/>
    </source>
</evidence>
<gene>
    <name evidence="2" type="ORF">TCIL3000_2_880</name>
</gene>
<feature type="compositionally biased region" description="Polar residues" evidence="1">
    <location>
        <begin position="13"/>
        <end position="24"/>
    </location>
</feature>
<organism evidence="2">
    <name type="scientific">Trypanosoma congolense (strain IL3000)</name>
    <dbReference type="NCBI Taxonomy" id="1068625"/>
    <lineage>
        <taxon>Eukaryota</taxon>
        <taxon>Discoba</taxon>
        <taxon>Euglenozoa</taxon>
        <taxon>Kinetoplastea</taxon>
        <taxon>Metakinetoplastina</taxon>
        <taxon>Trypanosomatida</taxon>
        <taxon>Trypanosomatidae</taxon>
        <taxon>Trypanosoma</taxon>
        <taxon>Nannomonas</taxon>
    </lineage>
</organism>
<name>G0UJF9_TRYCI</name>
<feature type="compositionally biased region" description="Basic and acidic residues" evidence="1">
    <location>
        <begin position="49"/>
        <end position="64"/>
    </location>
</feature>
<feature type="region of interest" description="Disordered" evidence="1">
    <location>
        <begin position="1"/>
        <end position="64"/>
    </location>
</feature>
<dbReference type="AlphaFoldDB" id="G0UJF9"/>
<dbReference type="VEuPathDB" id="TriTrypDB:TcIL3000_2_880"/>
<reference evidence="2" key="1">
    <citation type="journal article" date="2012" name="Proc. Natl. Acad. Sci. U.S.A.">
        <title>Antigenic diversity is generated by distinct evolutionary mechanisms in African trypanosome species.</title>
        <authorList>
            <person name="Jackson A.P."/>
            <person name="Berry A."/>
            <person name="Aslett M."/>
            <person name="Allison H.C."/>
            <person name="Burton P."/>
            <person name="Vavrova-Anderson J."/>
            <person name="Brown R."/>
            <person name="Browne H."/>
            <person name="Corton N."/>
            <person name="Hauser H."/>
            <person name="Gamble J."/>
            <person name="Gilderthorp R."/>
            <person name="Marcello L."/>
            <person name="McQuillan J."/>
            <person name="Otto T.D."/>
            <person name="Quail M.A."/>
            <person name="Sanders M.J."/>
            <person name="van Tonder A."/>
            <person name="Ginger M.L."/>
            <person name="Field M.C."/>
            <person name="Barry J.D."/>
            <person name="Hertz-Fowler C."/>
            <person name="Berriman M."/>
        </authorList>
    </citation>
    <scope>NUCLEOTIDE SEQUENCE</scope>
    <source>
        <strain evidence="2">IL3000</strain>
    </source>
</reference>
<dbReference type="Pfam" id="PF15305">
    <property type="entry name" value="IFT43"/>
    <property type="match status" value="1"/>
</dbReference>
<feature type="region of interest" description="Disordered" evidence="1">
    <location>
        <begin position="157"/>
        <end position="240"/>
    </location>
</feature>
<protein>
    <submittedName>
        <fullName evidence="2">Uncharacterized protein TCIL3000_2_880</fullName>
    </submittedName>
</protein>
<dbReference type="EMBL" id="HE575315">
    <property type="protein sequence ID" value="CCC89512.1"/>
    <property type="molecule type" value="Genomic_DNA"/>
</dbReference>
<proteinExistence type="predicted"/>
<sequence length="240" mass="25621">MPPKYGRRANASGHKNASGGTAHQPSGGGDAVQNQQAPKDNVVAASNLRKLDDGVDEESRNLSDMKQKAEAKRLVELVAEAPVGYTAALPRLASLDVSNIWNDFLQAIHEDYDMSALTACLSQQLDDEDAPWNPDMLLVQLTSDMLDAAQYNDGNGANSAAAGGRNDGLNDGASMAAAGEARRRRKQLLESANEAQEESAGRRRRQENPKVKEETVAPKAPRAFATGDNSRGVTPRGKGQ</sequence>
<dbReference type="InterPro" id="IPR029302">
    <property type="entry name" value="IFT43"/>
</dbReference>
<evidence type="ECO:0000256" key="1">
    <source>
        <dbReference type="SAM" id="MobiDB-lite"/>
    </source>
</evidence>